<keyword evidence="2" id="KW-1185">Reference proteome</keyword>
<comment type="caution">
    <text evidence="1">The sequence shown here is derived from an EMBL/GenBank/DDBJ whole genome shotgun (WGS) entry which is preliminary data.</text>
</comment>
<reference evidence="1" key="1">
    <citation type="submission" date="2023-07" db="EMBL/GenBank/DDBJ databases">
        <authorList>
            <consortium name="AG Swart"/>
            <person name="Singh M."/>
            <person name="Singh A."/>
            <person name="Seah K."/>
            <person name="Emmerich C."/>
        </authorList>
    </citation>
    <scope>NUCLEOTIDE SEQUENCE</scope>
    <source>
        <strain evidence="1">DP1</strain>
    </source>
</reference>
<sequence length="54" mass="6454">MDFRSLRRKPLASLRRCVLDWGRKNFWKSQKNFPDFEVSDLLHPDPMVILKAHG</sequence>
<proteinExistence type="predicted"/>
<name>A0AAD1U8X1_EUPCR</name>
<evidence type="ECO:0000313" key="2">
    <source>
        <dbReference type="Proteomes" id="UP001295684"/>
    </source>
</evidence>
<evidence type="ECO:0000313" key="1">
    <source>
        <dbReference type="EMBL" id="CAI2362424.1"/>
    </source>
</evidence>
<organism evidence="1 2">
    <name type="scientific">Euplotes crassus</name>
    <dbReference type="NCBI Taxonomy" id="5936"/>
    <lineage>
        <taxon>Eukaryota</taxon>
        <taxon>Sar</taxon>
        <taxon>Alveolata</taxon>
        <taxon>Ciliophora</taxon>
        <taxon>Intramacronucleata</taxon>
        <taxon>Spirotrichea</taxon>
        <taxon>Hypotrichia</taxon>
        <taxon>Euplotida</taxon>
        <taxon>Euplotidae</taxon>
        <taxon>Moneuplotes</taxon>
    </lineage>
</organism>
<dbReference type="Proteomes" id="UP001295684">
    <property type="component" value="Unassembled WGS sequence"/>
</dbReference>
<protein>
    <submittedName>
        <fullName evidence="1">Uncharacterized protein</fullName>
    </submittedName>
</protein>
<dbReference type="AlphaFoldDB" id="A0AAD1U8X1"/>
<gene>
    <name evidence="1" type="ORF">ECRASSUSDP1_LOCUS3747</name>
</gene>
<accession>A0AAD1U8X1</accession>
<dbReference type="EMBL" id="CAMPGE010003586">
    <property type="protein sequence ID" value="CAI2362424.1"/>
    <property type="molecule type" value="Genomic_DNA"/>
</dbReference>